<proteinExistence type="predicted"/>
<dbReference type="RefSeq" id="WP_010054444.1">
    <property type="nucleotide sequence ID" value="NZ_CAJGUS010000001.1"/>
</dbReference>
<comment type="caution">
    <text evidence="1">The sequence shown here is derived from an EMBL/GenBank/DDBJ whole genome shotgun (WGS) entry which is preliminary data.</text>
</comment>
<protein>
    <submittedName>
        <fullName evidence="1">Uncharacterized protein</fullName>
    </submittedName>
</protein>
<gene>
    <name evidence="1" type="ORF">RAK27_02785</name>
</gene>
<dbReference type="AlphaFoldDB" id="A0AAW9JY03"/>
<organism evidence="1 2">
    <name type="scientific">Carnobacterium maltaromaticum</name>
    <name type="common">Carnobacterium piscicola</name>
    <dbReference type="NCBI Taxonomy" id="2751"/>
    <lineage>
        <taxon>Bacteria</taxon>
        <taxon>Bacillati</taxon>
        <taxon>Bacillota</taxon>
        <taxon>Bacilli</taxon>
        <taxon>Lactobacillales</taxon>
        <taxon>Carnobacteriaceae</taxon>
        <taxon>Carnobacterium</taxon>
    </lineage>
</organism>
<evidence type="ECO:0000313" key="2">
    <source>
        <dbReference type="Proteomes" id="UP001290462"/>
    </source>
</evidence>
<name>A0AAW9JY03_CARML</name>
<reference evidence="1" key="1">
    <citation type="submission" date="2023-08" db="EMBL/GenBank/DDBJ databases">
        <title>Genomic characterization of piscicolin 126 produced by Carnobacterium maltaromaticum CM22 strain isolated from salmon (Salmo salar).</title>
        <authorList>
            <person name="Gonzalez-Gragera E."/>
            <person name="Garcia-Lopez J.D."/>
            <person name="Teso-Perez C."/>
            <person name="Gimenez-Hernandez I."/>
            <person name="Peralta-Sanchez J.M."/>
            <person name="Valdivia E."/>
            <person name="Montalban-Lopez M."/>
            <person name="Martin-Platero A.M."/>
            <person name="Banos A."/>
            <person name="Martinez-Bueno M."/>
        </authorList>
    </citation>
    <scope>NUCLEOTIDE SEQUENCE</scope>
    <source>
        <strain evidence="1">CM22</strain>
    </source>
</reference>
<sequence length="82" mass="9502">MAVDIDFYHEKDEQAFLDKWEAEKGSIEDIDLFYSELAEAVEEAYQAGTVKLGKKFVYQDVVVGYVDYNTFNNLFLFSLAKQ</sequence>
<dbReference type="EMBL" id="JAVBVO010000002">
    <property type="protein sequence ID" value="MDZ5757576.1"/>
    <property type="molecule type" value="Genomic_DNA"/>
</dbReference>
<evidence type="ECO:0000313" key="1">
    <source>
        <dbReference type="EMBL" id="MDZ5757576.1"/>
    </source>
</evidence>
<accession>A0AAW9JY03</accession>
<dbReference type="Proteomes" id="UP001290462">
    <property type="component" value="Unassembled WGS sequence"/>
</dbReference>